<dbReference type="Pfam" id="PF22893">
    <property type="entry name" value="ULD_2"/>
    <property type="match status" value="1"/>
</dbReference>
<protein>
    <recommendedName>
        <fullName evidence="1">Ubiquitin-like domain-containing protein</fullName>
    </recommendedName>
</protein>
<name>A0A1X6N3L8_9APHY</name>
<dbReference type="EMBL" id="KZ110595">
    <property type="protein sequence ID" value="OSX63217.1"/>
    <property type="molecule type" value="Genomic_DNA"/>
</dbReference>
<gene>
    <name evidence="2" type="ORF">POSPLADRAFT_1045614</name>
</gene>
<evidence type="ECO:0000259" key="1">
    <source>
        <dbReference type="Pfam" id="PF22893"/>
    </source>
</evidence>
<dbReference type="STRING" id="670580.A0A1X6N3L8"/>
<accession>A0A1X6N3L8</accession>
<dbReference type="RefSeq" id="XP_024340011.1">
    <property type="nucleotide sequence ID" value="XM_024478808.1"/>
</dbReference>
<sequence>MPFPITCNAVGDIVTVVQLALGIYQALNDSRGSSADFQDVSSEIRRLSRDLSQVQSVIQHADVPKDFANTISKDIASCQDIIDDFQERIAPFGRALGPRSVPRGWALRAARKLDWRLRRKDEAIEFRKTLDRYRLTVATHLISLVLVTVQQGQDETREGRDEAREERTAVQAKLNEVWVFLQNITPAVGFSSQNGIMFTDVLGRRMILPMMLCMEWQQFDATVKVMFGSGCNGHELMGSRYVARGAYEVTRTLPNGREETITPHKWATAVKIGSELAMGIIFEQRVPIADRGKKICPRCHEDNSNSADDSVLWYLTLKQNKCDGAPEERHLDCRDDHLPHVEANPAETAFFLKIRLLSPPQAVLNAPLPQGYYSRLISSKDTFNSATATLVDIPFMGFLAG</sequence>
<dbReference type="InterPro" id="IPR054464">
    <property type="entry name" value="ULD_fung"/>
</dbReference>
<dbReference type="PANTHER" id="PTHR38886:SF1">
    <property type="entry name" value="NACHT-NTPASE AND P-LOOP NTPASES N-TERMINAL DOMAIN-CONTAINING PROTEIN"/>
    <property type="match status" value="1"/>
</dbReference>
<evidence type="ECO:0000313" key="3">
    <source>
        <dbReference type="Proteomes" id="UP000194127"/>
    </source>
</evidence>
<organism evidence="2 3">
    <name type="scientific">Postia placenta MAD-698-R-SB12</name>
    <dbReference type="NCBI Taxonomy" id="670580"/>
    <lineage>
        <taxon>Eukaryota</taxon>
        <taxon>Fungi</taxon>
        <taxon>Dikarya</taxon>
        <taxon>Basidiomycota</taxon>
        <taxon>Agaricomycotina</taxon>
        <taxon>Agaricomycetes</taxon>
        <taxon>Polyporales</taxon>
        <taxon>Adustoporiaceae</taxon>
        <taxon>Rhodonia</taxon>
    </lineage>
</organism>
<proteinExistence type="predicted"/>
<feature type="domain" description="Ubiquitin-like" evidence="1">
    <location>
        <begin position="192"/>
        <end position="283"/>
    </location>
</feature>
<dbReference type="OrthoDB" id="2757361at2759"/>
<evidence type="ECO:0000313" key="2">
    <source>
        <dbReference type="EMBL" id="OSX63217.1"/>
    </source>
</evidence>
<dbReference type="AlphaFoldDB" id="A0A1X6N3L8"/>
<reference evidence="2 3" key="1">
    <citation type="submission" date="2017-04" db="EMBL/GenBank/DDBJ databases">
        <title>Genome Sequence of the Model Brown-Rot Fungus Postia placenta SB12.</title>
        <authorList>
            <consortium name="DOE Joint Genome Institute"/>
            <person name="Gaskell J."/>
            <person name="Kersten P."/>
            <person name="Larrondo L.F."/>
            <person name="Canessa P."/>
            <person name="Martinez D."/>
            <person name="Hibbett D."/>
            <person name="Schmoll M."/>
            <person name="Kubicek C.P."/>
            <person name="Martinez A.T."/>
            <person name="Yadav J."/>
            <person name="Master E."/>
            <person name="Magnuson J.K."/>
            <person name="James T."/>
            <person name="Yaver D."/>
            <person name="Berka R."/>
            <person name="Labutti K."/>
            <person name="Lipzen A."/>
            <person name="Aerts A."/>
            <person name="Barry K."/>
            <person name="Henrissat B."/>
            <person name="Blanchette R."/>
            <person name="Grigoriev I."/>
            <person name="Cullen D."/>
        </authorList>
    </citation>
    <scope>NUCLEOTIDE SEQUENCE [LARGE SCALE GENOMIC DNA]</scope>
    <source>
        <strain evidence="2 3">MAD-698-R-SB12</strain>
    </source>
</reference>
<keyword evidence="3" id="KW-1185">Reference proteome</keyword>
<dbReference type="GeneID" id="36323758"/>
<dbReference type="Proteomes" id="UP000194127">
    <property type="component" value="Unassembled WGS sequence"/>
</dbReference>
<dbReference type="PANTHER" id="PTHR38886">
    <property type="entry name" value="SESA DOMAIN-CONTAINING PROTEIN"/>
    <property type="match status" value="1"/>
</dbReference>